<gene>
    <name evidence="1" type="ordered locus">Mmc1_0571</name>
</gene>
<accession>A0L550</accession>
<sequence>MGRNWYPGAPWRLQSAYVAEATDRVGQAFNQVGQAVKHMGQAALGAADMAHEYGKMRHDNVQLSDKYHHCMANCRATSRGPGGHQAAETISHVRELYGTHVKGDPLWDRRADEAANQHGRSGAGQGQSCKQVCSPYRVRGINPKY</sequence>
<protein>
    <submittedName>
        <fullName evidence="1">Serum amyloid A protein</fullName>
    </submittedName>
</protein>
<dbReference type="STRING" id="156889.Mmc1_0571"/>
<dbReference type="PRINTS" id="PR00306">
    <property type="entry name" value="SERUMAMYLOID"/>
</dbReference>
<proteinExistence type="predicted"/>
<keyword evidence="2" id="KW-1185">Reference proteome</keyword>
<dbReference type="KEGG" id="mgm:Mmc1_0571"/>
<dbReference type="RefSeq" id="WP_011712260.1">
    <property type="nucleotide sequence ID" value="NC_008576.1"/>
</dbReference>
<dbReference type="GO" id="GO:0005576">
    <property type="term" value="C:extracellular region"/>
    <property type="evidence" value="ECO:0007669"/>
    <property type="project" value="InterPro"/>
</dbReference>
<evidence type="ECO:0000313" key="2">
    <source>
        <dbReference type="Proteomes" id="UP000002586"/>
    </source>
</evidence>
<name>A0L550_MAGMM</name>
<dbReference type="HOGENOM" id="CLU_1784522_0_0_5"/>
<evidence type="ECO:0000313" key="1">
    <source>
        <dbReference type="EMBL" id="ABK43093.1"/>
    </source>
</evidence>
<dbReference type="Gene3D" id="1.10.132.110">
    <property type="entry name" value="Serum amyloid A protein"/>
    <property type="match status" value="1"/>
</dbReference>
<dbReference type="EMBL" id="CP000471">
    <property type="protein sequence ID" value="ABK43093.1"/>
    <property type="molecule type" value="Genomic_DNA"/>
</dbReference>
<dbReference type="OrthoDB" id="8552614at2"/>
<dbReference type="eggNOG" id="ENOG5033ND7">
    <property type="taxonomic scope" value="Bacteria"/>
</dbReference>
<reference evidence="2" key="1">
    <citation type="journal article" date="2009" name="Appl. Environ. Microbiol.">
        <title>Complete genome sequence of the chemolithoautotrophic marine magnetotactic coccus strain MC-1.</title>
        <authorList>
            <person name="Schubbe S."/>
            <person name="Williams T.J."/>
            <person name="Xie G."/>
            <person name="Kiss H.E."/>
            <person name="Brettin T.S."/>
            <person name="Martinez D."/>
            <person name="Ross C.A."/>
            <person name="Schuler D."/>
            <person name="Cox B.L."/>
            <person name="Nealson K.H."/>
            <person name="Bazylinski D.A."/>
        </authorList>
    </citation>
    <scope>NUCLEOTIDE SEQUENCE [LARGE SCALE GENOMIC DNA]</scope>
    <source>
        <strain evidence="2">ATCC BAA-1437 / JCM 17883 / MC-1</strain>
    </source>
</reference>
<dbReference type="SMART" id="SM00197">
    <property type="entry name" value="SAA"/>
    <property type="match status" value="1"/>
</dbReference>
<organism evidence="1 2">
    <name type="scientific">Magnetococcus marinus (strain ATCC BAA-1437 / JCM 17883 / MC-1)</name>
    <dbReference type="NCBI Taxonomy" id="156889"/>
    <lineage>
        <taxon>Bacteria</taxon>
        <taxon>Pseudomonadati</taxon>
        <taxon>Pseudomonadota</taxon>
        <taxon>Magnetococcia</taxon>
        <taxon>Magnetococcales</taxon>
        <taxon>Magnetococcaceae</taxon>
        <taxon>Magnetococcus</taxon>
    </lineage>
</organism>
<dbReference type="InterPro" id="IPR000096">
    <property type="entry name" value="Serum_amyloid_A"/>
</dbReference>
<reference evidence="1 2" key="2">
    <citation type="journal article" date="2012" name="Int. J. Syst. Evol. Microbiol.">
        <title>Magnetococcus marinus gen. nov., sp. nov., a marine, magnetotactic bacterium that represents a novel lineage (Magnetococcaceae fam. nov.; Magnetococcales ord. nov.) at the base of the Alphaproteobacteria.</title>
        <authorList>
            <person name="Bazylinski D.A."/>
            <person name="Williams T.J."/>
            <person name="Lefevre C.T."/>
            <person name="Berg R.J."/>
            <person name="Zhang C.L."/>
            <person name="Bowser S.S."/>
            <person name="Dean A.J."/>
            <person name="Beveridge T.J."/>
        </authorList>
    </citation>
    <scope>NUCLEOTIDE SEQUENCE [LARGE SCALE GENOMIC DNA]</scope>
    <source>
        <strain evidence="2">ATCC BAA-1437 / JCM 17883 / MC-1</strain>
    </source>
</reference>
<dbReference type="AlphaFoldDB" id="A0L550"/>
<dbReference type="Proteomes" id="UP000002586">
    <property type="component" value="Chromosome"/>
</dbReference>
<dbReference type="Pfam" id="PF00277">
    <property type="entry name" value="SAA"/>
    <property type="match status" value="1"/>
</dbReference>